<feature type="domain" description="TTF-type" evidence="1">
    <location>
        <begin position="185"/>
        <end position="275"/>
    </location>
</feature>
<accession>A0AAN7F6T9</accession>
<protein>
    <recommendedName>
        <fullName evidence="1">TTF-type domain-containing protein</fullName>
    </recommendedName>
</protein>
<sequence length="811" mass="92565">MGIKVMVILRVSCQATMARVIVKMAKETAQLARDNVRLKQRSWAGQIEQPAAAVASGSRVGLTLSPTVATSTSSHGLMAAARSRWESKLHDITDSRRHGVGVGSSGVVGVENVDAPILENVDAPILENVEDAPILETVDAPILENVHFLIQENVDVPISQTQFQRVDLDSLDYDPGTRKQIWEYHVNQRDEIRWAYIKKDAAYCLPCFVFNNPNGVVGQNTFTVGGFRNWKKVGGKDCYFQSHIGKDLNSAYRVAEQKCKDLMNQWQHLQRVVNHFTIEQIANNRLQLKATIFIVRYLAFQAIAFRGRDENCSSLNRGNFFESLGIVTFWNEKVAEIIEKAPKNATYTSPSIQKEILHVFSAKVKKAIREEIGDAKFYIIVDEACDESMKEQMVVVFRYVDVEGFVKERFFGLIHVADTAALTLKNGIYSLLSQHCLDIQNVRGQGYDGASNMRGMWNGLQALILNDCPYAYYIHCFAHRLQLALVKASKQVNAISHFFLALLFLIKTVNASCKRNDQLKVANANEIARLIDLEELETGSGLNQIGTLQRPVETRWSSHFRSVSSLLRMFSSIVEVLQSIIDDAIDGEHRAETESAYEGLTSFEFVFILHLEKKTMEITDKLCQALQSQSQDILNAMHLVSSTKALIQKFRDDEWDGLLTTVISFCEKRCIDVLDMNARYVPRRGRARNQKDNITIEHHYRVNIFYATIDSQLQELNYRFDEDAMELLRLSSTLEPREALKSFRSSDLCLLVENFYPQDFTDYEKQVMKKELYHFEHNVVQDPKFKELKSLSELSQWLVRTRNSEHYKLVY</sequence>
<dbReference type="AlphaFoldDB" id="A0AAN7F6T9"/>
<dbReference type="SUPFAM" id="SSF53098">
    <property type="entry name" value="Ribonuclease H-like"/>
    <property type="match status" value="1"/>
</dbReference>
<dbReference type="EMBL" id="JAXUIC010000005">
    <property type="protein sequence ID" value="KAK4587563.1"/>
    <property type="molecule type" value="Genomic_DNA"/>
</dbReference>
<comment type="caution">
    <text evidence="2">The sequence shown here is derived from an EMBL/GenBank/DDBJ whole genome shotgun (WGS) entry which is preliminary data.</text>
</comment>
<dbReference type="PANTHER" id="PTHR11697">
    <property type="entry name" value="GENERAL TRANSCRIPTION FACTOR 2-RELATED ZINC FINGER PROTEIN"/>
    <property type="match status" value="1"/>
</dbReference>
<dbReference type="Proteomes" id="UP001324115">
    <property type="component" value="Unassembled WGS sequence"/>
</dbReference>
<keyword evidence="3" id="KW-1185">Reference proteome</keyword>
<gene>
    <name evidence="2" type="ORF">RGQ29_018822</name>
</gene>
<dbReference type="InterPro" id="IPR025398">
    <property type="entry name" value="DUF4371"/>
</dbReference>
<dbReference type="InterPro" id="IPR055298">
    <property type="entry name" value="AtLOH3-like"/>
</dbReference>
<dbReference type="InterPro" id="IPR006580">
    <property type="entry name" value="Znf_TTF"/>
</dbReference>
<evidence type="ECO:0000259" key="1">
    <source>
        <dbReference type="SMART" id="SM00597"/>
    </source>
</evidence>
<name>A0AAN7F6T9_QUERU</name>
<organism evidence="2 3">
    <name type="scientific">Quercus rubra</name>
    <name type="common">Northern red oak</name>
    <name type="synonym">Quercus borealis</name>
    <dbReference type="NCBI Taxonomy" id="3512"/>
    <lineage>
        <taxon>Eukaryota</taxon>
        <taxon>Viridiplantae</taxon>
        <taxon>Streptophyta</taxon>
        <taxon>Embryophyta</taxon>
        <taxon>Tracheophyta</taxon>
        <taxon>Spermatophyta</taxon>
        <taxon>Magnoliopsida</taxon>
        <taxon>eudicotyledons</taxon>
        <taxon>Gunneridae</taxon>
        <taxon>Pentapetalae</taxon>
        <taxon>rosids</taxon>
        <taxon>fabids</taxon>
        <taxon>Fagales</taxon>
        <taxon>Fagaceae</taxon>
        <taxon>Quercus</taxon>
    </lineage>
</organism>
<dbReference type="PANTHER" id="PTHR11697:SF231">
    <property type="entry name" value="TTF-TYPE DOMAIN-CONTAINING PROTEIN"/>
    <property type="match status" value="1"/>
</dbReference>
<reference evidence="2 3" key="1">
    <citation type="journal article" date="2023" name="G3 (Bethesda)">
        <title>A haplotype-resolved chromosome-scale genome for Quercus rubra L. provides insights into the genetics of adaptive traits for red oak species.</title>
        <authorList>
            <person name="Kapoor B."/>
            <person name="Jenkins J."/>
            <person name="Schmutz J."/>
            <person name="Zhebentyayeva T."/>
            <person name="Kuelheim C."/>
            <person name="Coggeshall M."/>
            <person name="Heim C."/>
            <person name="Lasky J.R."/>
            <person name="Leites L."/>
            <person name="Islam-Faridi N."/>
            <person name="Romero-Severson J."/>
            <person name="DeLeo V.L."/>
            <person name="Lucas S.M."/>
            <person name="Lazic D."/>
            <person name="Gailing O."/>
            <person name="Carlson J."/>
            <person name="Staton M."/>
        </authorList>
    </citation>
    <scope>NUCLEOTIDE SEQUENCE [LARGE SCALE GENOMIC DNA]</scope>
    <source>
        <strain evidence="2">Pseudo-F2</strain>
    </source>
</reference>
<dbReference type="SMART" id="SM00597">
    <property type="entry name" value="ZnF_TTF"/>
    <property type="match status" value="1"/>
</dbReference>
<proteinExistence type="predicted"/>
<evidence type="ECO:0000313" key="3">
    <source>
        <dbReference type="Proteomes" id="UP001324115"/>
    </source>
</evidence>
<dbReference type="Pfam" id="PF14291">
    <property type="entry name" value="DUF4371"/>
    <property type="match status" value="1"/>
</dbReference>
<dbReference type="InterPro" id="IPR012337">
    <property type="entry name" value="RNaseH-like_sf"/>
</dbReference>
<evidence type="ECO:0000313" key="2">
    <source>
        <dbReference type="EMBL" id="KAK4587563.1"/>
    </source>
</evidence>